<comment type="caution">
    <text evidence="4">The sequence shown here is derived from an EMBL/GenBank/DDBJ whole genome shotgun (WGS) entry which is preliminary data.</text>
</comment>
<dbReference type="PANTHER" id="PTHR42850:SF4">
    <property type="entry name" value="ZINC-DEPENDENT ENDOPOLYPHOSPHATASE"/>
    <property type="match status" value="1"/>
</dbReference>
<feature type="region of interest" description="Disordered" evidence="1">
    <location>
        <begin position="238"/>
        <end position="278"/>
    </location>
</feature>
<dbReference type="EMBL" id="MU853226">
    <property type="protein sequence ID" value="KAK4124913.1"/>
    <property type="molecule type" value="Genomic_DNA"/>
</dbReference>
<evidence type="ECO:0000313" key="4">
    <source>
        <dbReference type="EMBL" id="KAK4124913.1"/>
    </source>
</evidence>
<keyword evidence="2" id="KW-0472">Membrane</keyword>
<dbReference type="Pfam" id="PF00149">
    <property type="entry name" value="Metallophos"/>
    <property type="match status" value="1"/>
</dbReference>
<dbReference type="AlphaFoldDB" id="A0AAN6Z532"/>
<proteinExistence type="predicted"/>
<dbReference type="Proteomes" id="UP001302602">
    <property type="component" value="Unassembled WGS sequence"/>
</dbReference>
<evidence type="ECO:0000256" key="1">
    <source>
        <dbReference type="SAM" id="MobiDB-lite"/>
    </source>
</evidence>
<protein>
    <submittedName>
        <fullName evidence="4">Metallo-dependent phosphatase</fullName>
    </submittedName>
</protein>
<reference evidence="4" key="1">
    <citation type="journal article" date="2023" name="Mol. Phylogenet. Evol.">
        <title>Genome-scale phylogeny and comparative genomics of the fungal order Sordariales.</title>
        <authorList>
            <person name="Hensen N."/>
            <person name="Bonometti L."/>
            <person name="Westerberg I."/>
            <person name="Brannstrom I.O."/>
            <person name="Guillou S."/>
            <person name="Cros-Aarteil S."/>
            <person name="Calhoun S."/>
            <person name="Haridas S."/>
            <person name="Kuo A."/>
            <person name="Mondo S."/>
            <person name="Pangilinan J."/>
            <person name="Riley R."/>
            <person name="LaButti K."/>
            <person name="Andreopoulos B."/>
            <person name="Lipzen A."/>
            <person name="Chen C."/>
            <person name="Yan M."/>
            <person name="Daum C."/>
            <person name="Ng V."/>
            <person name="Clum A."/>
            <person name="Steindorff A."/>
            <person name="Ohm R.A."/>
            <person name="Martin F."/>
            <person name="Silar P."/>
            <person name="Natvig D.O."/>
            <person name="Lalanne C."/>
            <person name="Gautier V."/>
            <person name="Ament-Velasquez S.L."/>
            <person name="Kruys A."/>
            <person name="Hutchinson M.I."/>
            <person name="Powell A.J."/>
            <person name="Barry K."/>
            <person name="Miller A.N."/>
            <person name="Grigoriev I.V."/>
            <person name="Debuchy R."/>
            <person name="Gladieux P."/>
            <person name="Hiltunen Thoren M."/>
            <person name="Johannesson H."/>
        </authorList>
    </citation>
    <scope>NUCLEOTIDE SEQUENCE</scope>
    <source>
        <strain evidence="4">CBS 731.68</strain>
    </source>
</reference>
<feature type="transmembrane region" description="Helical" evidence="2">
    <location>
        <begin position="21"/>
        <end position="41"/>
    </location>
</feature>
<dbReference type="GO" id="GO:0000298">
    <property type="term" value="F:endopolyphosphatase activity"/>
    <property type="evidence" value="ECO:0007669"/>
    <property type="project" value="TreeGrafter"/>
</dbReference>
<feature type="region of interest" description="Disordered" evidence="1">
    <location>
        <begin position="68"/>
        <end position="91"/>
    </location>
</feature>
<keyword evidence="5" id="KW-1185">Reference proteome</keyword>
<dbReference type="GO" id="GO:0016791">
    <property type="term" value="F:phosphatase activity"/>
    <property type="evidence" value="ECO:0007669"/>
    <property type="project" value="TreeGrafter"/>
</dbReference>
<feature type="region of interest" description="Disordered" evidence="1">
    <location>
        <begin position="464"/>
        <end position="491"/>
    </location>
</feature>
<reference evidence="4" key="2">
    <citation type="submission" date="2023-05" db="EMBL/GenBank/DDBJ databases">
        <authorList>
            <consortium name="Lawrence Berkeley National Laboratory"/>
            <person name="Steindorff A."/>
            <person name="Hensen N."/>
            <person name="Bonometti L."/>
            <person name="Westerberg I."/>
            <person name="Brannstrom I.O."/>
            <person name="Guillou S."/>
            <person name="Cros-Aarteil S."/>
            <person name="Calhoun S."/>
            <person name="Haridas S."/>
            <person name="Kuo A."/>
            <person name="Mondo S."/>
            <person name="Pangilinan J."/>
            <person name="Riley R."/>
            <person name="Labutti K."/>
            <person name="Andreopoulos B."/>
            <person name="Lipzen A."/>
            <person name="Chen C."/>
            <person name="Yanf M."/>
            <person name="Daum C."/>
            <person name="Ng V."/>
            <person name="Clum A."/>
            <person name="Ohm R."/>
            <person name="Martin F."/>
            <person name="Silar P."/>
            <person name="Natvig D."/>
            <person name="Lalanne C."/>
            <person name="Gautier V."/>
            <person name="Ament-Velasquez S.L."/>
            <person name="Kruys A."/>
            <person name="Hutchinson M.I."/>
            <person name="Powell A.J."/>
            <person name="Barry K."/>
            <person name="Miller A.N."/>
            <person name="Grigoriev I.V."/>
            <person name="Debuchy R."/>
            <person name="Gladieux P."/>
            <person name="Thoren M.H."/>
            <person name="Johannesson H."/>
        </authorList>
    </citation>
    <scope>NUCLEOTIDE SEQUENCE</scope>
    <source>
        <strain evidence="4">CBS 731.68</strain>
    </source>
</reference>
<dbReference type="InterPro" id="IPR004843">
    <property type="entry name" value="Calcineurin-like_PHP"/>
</dbReference>
<feature type="region of interest" description="Disordered" evidence="1">
    <location>
        <begin position="135"/>
        <end position="155"/>
    </location>
</feature>
<organism evidence="4 5">
    <name type="scientific">Parathielavia appendiculata</name>
    <dbReference type="NCBI Taxonomy" id="2587402"/>
    <lineage>
        <taxon>Eukaryota</taxon>
        <taxon>Fungi</taxon>
        <taxon>Dikarya</taxon>
        <taxon>Ascomycota</taxon>
        <taxon>Pezizomycotina</taxon>
        <taxon>Sordariomycetes</taxon>
        <taxon>Sordariomycetidae</taxon>
        <taxon>Sordariales</taxon>
        <taxon>Chaetomiaceae</taxon>
        <taxon>Parathielavia</taxon>
    </lineage>
</organism>
<feature type="compositionally biased region" description="Basic residues" evidence="1">
    <location>
        <begin position="472"/>
        <end position="490"/>
    </location>
</feature>
<dbReference type="InterPro" id="IPR050126">
    <property type="entry name" value="Ap4A_hydrolase"/>
</dbReference>
<gene>
    <name evidence="4" type="ORF">N657DRAFT_679722</name>
</gene>
<evidence type="ECO:0000259" key="3">
    <source>
        <dbReference type="Pfam" id="PF00149"/>
    </source>
</evidence>
<dbReference type="SUPFAM" id="SSF56300">
    <property type="entry name" value="Metallo-dependent phosphatases"/>
    <property type="match status" value="1"/>
</dbReference>
<name>A0AAN6Z532_9PEZI</name>
<dbReference type="PANTHER" id="PTHR42850">
    <property type="entry name" value="METALLOPHOSPHOESTERASE"/>
    <property type="match status" value="1"/>
</dbReference>
<dbReference type="RefSeq" id="XP_062648684.1">
    <property type="nucleotide sequence ID" value="XM_062796210.1"/>
</dbReference>
<sequence>MAQGVIAQMLPGGRRRPSRSLTFFLMGALTLLTLCLFTSHLPGLQRIINPSTPGSGDVQVPGEADMTSCAAAAAPHHGSDGPGGEDSPELQAPLDSMEKETEYQLQDHPMEHKTNKHPPFKDDPPQLIANLPQEHIPVYTPPSPTDGPGGGEKKTRGKRLVVVGDVHGHLAALRALLDKIGFDHRYGDHLIFAGDMITKGPDSKGVVKLAMDLGASAVRGNQDDKVLAAAREIHRHLVDDETGVGREADGETDHAAGEKDRENDEAGTEKRKKEHAHRIARSLTRAQLAWLKSLPIILRIGALPDATSPPWNANTLVVVHGGLVPGLQLERQDPWAVMNMRSLIYPGKGKGKHHTESASDEDDNDGNGEEDDAEERDDETPQSNKSTLAPDAVAVPIEGRDGEPWSHAWNRYQNRLPPSVPHTLAIYGHDAKAGLQVNPEVDISPYASWSAYSSGGVDYTINSNDITNNNNNKKKKTKKKHKQHKQHKHNEKGLRYAFGLDSGCGHGKKLTALIIEAGPAGVGHRIEQVDCRS</sequence>
<dbReference type="GO" id="GO:0005737">
    <property type="term" value="C:cytoplasm"/>
    <property type="evidence" value="ECO:0007669"/>
    <property type="project" value="TreeGrafter"/>
</dbReference>
<accession>A0AAN6Z532</accession>
<feature type="region of interest" description="Disordered" evidence="1">
    <location>
        <begin position="346"/>
        <end position="401"/>
    </location>
</feature>
<dbReference type="GO" id="GO:0006798">
    <property type="term" value="P:polyphosphate catabolic process"/>
    <property type="evidence" value="ECO:0007669"/>
    <property type="project" value="TreeGrafter"/>
</dbReference>
<keyword evidence="2" id="KW-1133">Transmembrane helix</keyword>
<feature type="compositionally biased region" description="Acidic residues" evidence="1">
    <location>
        <begin position="358"/>
        <end position="380"/>
    </location>
</feature>
<dbReference type="InterPro" id="IPR029052">
    <property type="entry name" value="Metallo-depent_PP-like"/>
</dbReference>
<feature type="compositionally biased region" description="Basic and acidic residues" evidence="1">
    <location>
        <begin position="238"/>
        <end position="271"/>
    </location>
</feature>
<evidence type="ECO:0000313" key="5">
    <source>
        <dbReference type="Proteomes" id="UP001302602"/>
    </source>
</evidence>
<feature type="domain" description="Calcineurin-like phosphoesterase" evidence="3">
    <location>
        <begin position="159"/>
        <end position="324"/>
    </location>
</feature>
<dbReference type="Gene3D" id="3.60.21.10">
    <property type="match status" value="1"/>
</dbReference>
<dbReference type="GeneID" id="87832978"/>
<keyword evidence="2" id="KW-0812">Transmembrane</keyword>
<evidence type="ECO:0000256" key="2">
    <source>
        <dbReference type="SAM" id="Phobius"/>
    </source>
</evidence>